<evidence type="ECO:0000256" key="1">
    <source>
        <dbReference type="SAM" id="MobiDB-lite"/>
    </source>
</evidence>
<dbReference type="Proteomes" id="UP000045706">
    <property type="component" value="Unassembled WGS sequence"/>
</dbReference>
<evidence type="ECO:0000313" key="3">
    <source>
        <dbReference type="Proteomes" id="UP000045706"/>
    </source>
</evidence>
<reference evidence="3" key="1">
    <citation type="submission" date="2015-05" db="EMBL/GenBank/DDBJ databases">
        <authorList>
            <person name="Fogelqvist Johan"/>
        </authorList>
    </citation>
    <scope>NUCLEOTIDE SEQUENCE [LARGE SCALE GENOMIC DNA]</scope>
</reference>
<gene>
    <name evidence="2" type="ORF">BN1723_000580</name>
</gene>
<feature type="compositionally biased region" description="Polar residues" evidence="1">
    <location>
        <begin position="109"/>
        <end position="133"/>
    </location>
</feature>
<accession>A0A0G4M660</accession>
<dbReference type="AlphaFoldDB" id="A0A0G4M660"/>
<evidence type="ECO:0000313" key="2">
    <source>
        <dbReference type="EMBL" id="CRK29672.1"/>
    </source>
</evidence>
<protein>
    <submittedName>
        <fullName evidence="2">Uncharacterized protein</fullName>
    </submittedName>
</protein>
<dbReference type="EMBL" id="CVQI01022223">
    <property type="protein sequence ID" value="CRK29672.1"/>
    <property type="molecule type" value="Genomic_DNA"/>
</dbReference>
<feature type="region of interest" description="Disordered" evidence="1">
    <location>
        <begin position="60"/>
        <end position="133"/>
    </location>
</feature>
<feature type="compositionally biased region" description="Basic and acidic residues" evidence="1">
    <location>
        <begin position="84"/>
        <end position="108"/>
    </location>
</feature>
<sequence length="133" mass="15396">MPWRWHWVALLQGLYLSYVTFPDPVSVLSLVALDVWMTMERDLKGTPFFWKTTRTIDENLFPTPKATRTSADATSNDKEEEELQRDPVEETQDHDTEMRDAESSDKSEIQVTTPSRKPFQQASWKSVTTTLLS</sequence>
<proteinExistence type="predicted"/>
<organism evidence="2 3">
    <name type="scientific">Verticillium longisporum</name>
    <name type="common">Verticillium dahliae var. longisporum</name>
    <dbReference type="NCBI Taxonomy" id="100787"/>
    <lineage>
        <taxon>Eukaryota</taxon>
        <taxon>Fungi</taxon>
        <taxon>Dikarya</taxon>
        <taxon>Ascomycota</taxon>
        <taxon>Pezizomycotina</taxon>
        <taxon>Sordariomycetes</taxon>
        <taxon>Hypocreomycetidae</taxon>
        <taxon>Glomerellales</taxon>
        <taxon>Plectosphaerellaceae</taxon>
        <taxon>Verticillium</taxon>
    </lineage>
</organism>
<name>A0A0G4M660_VERLO</name>